<dbReference type="InterPro" id="IPR016181">
    <property type="entry name" value="Acyl_CoA_acyltransferase"/>
</dbReference>
<dbReference type="PROSITE" id="PS51186">
    <property type="entry name" value="GNAT"/>
    <property type="match status" value="1"/>
</dbReference>
<dbReference type="SUPFAM" id="SSF55729">
    <property type="entry name" value="Acyl-CoA N-acyltransferases (Nat)"/>
    <property type="match status" value="1"/>
</dbReference>
<dbReference type="EMBL" id="AVPF01000129">
    <property type="protein sequence ID" value="KGX83249.1"/>
    <property type="molecule type" value="Genomic_DNA"/>
</dbReference>
<comment type="caution">
    <text evidence="2">The sequence shown here is derived from an EMBL/GenBank/DDBJ whole genome shotgun (WGS) entry which is preliminary data.</text>
</comment>
<reference evidence="2 3" key="1">
    <citation type="submission" date="2013-08" db="EMBL/GenBank/DDBJ databases">
        <authorList>
            <person name="Huang J."/>
            <person name="Wang G."/>
        </authorList>
    </citation>
    <scope>NUCLEOTIDE SEQUENCE [LARGE SCALE GENOMIC DNA]</scope>
    <source>
        <strain evidence="2 3">BH030004</strain>
    </source>
</reference>
<dbReference type="Pfam" id="PF00583">
    <property type="entry name" value="Acetyltransf_1"/>
    <property type="match status" value="1"/>
</dbReference>
<dbReference type="AlphaFoldDB" id="A0A0A5FTK9"/>
<proteinExistence type="predicted"/>
<evidence type="ECO:0000313" key="2">
    <source>
        <dbReference type="EMBL" id="KGX83249.1"/>
    </source>
</evidence>
<evidence type="ECO:0000313" key="3">
    <source>
        <dbReference type="Proteomes" id="UP000030403"/>
    </source>
</evidence>
<organism evidence="2 3">
    <name type="scientific">Pontibacillus marinus BH030004 = DSM 16465</name>
    <dbReference type="NCBI Taxonomy" id="1385511"/>
    <lineage>
        <taxon>Bacteria</taxon>
        <taxon>Bacillati</taxon>
        <taxon>Bacillota</taxon>
        <taxon>Bacilli</taxon>
        <taxon>Bacillales</taxon>
        <taxon>Bacillaceae</taxon>
        <taxon>Pontibacillus</taxon>
    </lineage>
</organism>
<keyword evidence="2" id="KW-0808">Transferase</keyword>
<dbReference type="STRING" id="1385511.GCA_000425225_04007"/>
<protein>
    <submittedName>
        <fullName evidence="2">N-acetyltransferase GCN5</fullName>
    </submittedName>
</protein>
<dbReference type="RefSeq" id="WP_231566654.1">
    <property type="nucleotide sequence ID" value="NZ_AULJ01000066.1"/>
</dbReference>
<dbReference type="eggNOG" id="COG0456">
    <property type="taxonomic scope" value="Bacteria"/>
</dbReference>
<accession>A0A0A5FTK9</accession>
<dbReference type="CDD" id="cd04301">
    <property type="entry name" value="NAT_SF"/>
    <property type="match status" value="1"/>
</dbReference>
<feature type="domain" description="N-acetyltransferase" evidence="1">
    <location>
        <begin position="2"/>
        <end position="155"/>
    </location>
</feature>
<dbReference type="GO" id="GO:0016747">
    <property type="term" value="F:acyltransferase activity, transferring groups other than amino-acyl groups"/>
    <property type="evidence" value="ECO:0007669"/>
    <property type="project" value="InterPro"/>
</dbReference>
<name>A0A0A5FTK9_9BACI</name>
<dbReference type="InterPro" id="IPR000182">
    <property type="entry name" value="GNAT_dom"/>
</dbReference>
<sequence>MLSFKTIDINDDRGKVIEFRKDSFLISFGEISGFGDEKEYLNWLEKKISNYPDGFVMVKKGDNIVGQLELTIREYEDREIGYVNLYYLIPENRGRGMGKQLHQYALNFFENHNVNEYHLRVSPTNINALKFYKKLGLEEVGPEVNGKVIRMKGTL</sequence>
<keyword evidence="3" id="KW-1185">Reference proteome</keyword>
<dbReference type="Proteomes" id="UP000030403">
    <property type="component" value="Unassembled WGS sequence"/>
</dbReference>
<gene>
    <name evidence="2" type="ORF">N783_05160</name>
</gene>
<dbReference type="Gene3D" id="3.40.630.30">
    <property type="match status" value="1"/>
</dbReference>
<evidence type="ECO:0000259" key="1">
    <source>
        <dbReference type="PROSITE" id="PS51186"/>
    </source>
</evidence>